<feature type="transmembrane region" description="Helical" evidence="1">
    <location>
        <begin position="66"/>
        <end position="85"/>
    </location>
</feature>
<reference evidence="2 3" key="1">
    <citation type="journal article" date="2013" name="PLoS ONE">
        <title>Lactobacillus paracasei comparative genomics: towards species pan-genome definition and exploitation of diversity.</title>
        <authorList>
            <person name="Smokvina T."/>
            <person name="Wels M."/>
            <person name="Polka J."/>
            <person name="Chervaux C."/>
            <person name="Brisse S."/>
            <person name="Boekhorst J."/>
            <person name="van Hylckama Vlieg J.E."/>
            <person name="Siezen R.J."/>
        </authorList>
    </citation>
    <scope>NUCLEOTIDE SEQUENCE [LARGE SCALE GENOMIC DNA]</scope>
    <source>
        <strain evidence="2 3">Lpp41</strain>
    </source>
</reference>
<dbReference type="Proteomes" id="UP000014244">
    <property type="component" value="Unassembled WGS sequence"/>
</dbReference>
<evidence type="ECO:0000256" key="1">
    <source>
        <dbReference type="SAM" id="Phobius"/>
    </source>
</evidence>
<organism evidence="2 3">
    <name type="scientific">Lacticaseibacillus paracasei subsp. paracasei Lpp41</name>
    <dbReference type="NCBI Taxonomy" id="1256208"/>
    <lineage>
        <taxon>Bacteria</taxon>
        <taxon>Bacillati</taxon>
        <taxon>Bacillota</taxon>
        <taxon>Bacilli</taxon>
        <taxon>Lactobacillales</taxon>
        <taxon>Lactobacillaceae</taxon>
        <taxon>Lacticaseibacillus</taxon>
    </lineage>
</organism>
<keyword evidence="1" id="KW-0472">Membrane</keyword>
<accession>A0A829HB55</accession>
<comment type="caution">
    <text evidence="2">The sequence shown here is derived from an EMBL/GenBank/DDBJ whole genome shotgun (WGS) entry which is preliminary data.</text>
</comment>
<dbReference type="EMBL" id="ANKE01000024">
    <property type="protein sequence ID" value="EPC76324.1"/>
    <property type="molecule type" value="Genomic_DNA"/>
</dbReference>
<name>A0A829HB55_LACPA</name>
<proteinExistence type="predicted"/>
<sequence length="105" mass="11382">MSAFRFFLTPVKIVLWVIGFLLVFLAALFGVLAKIGGTILYFIAVCTLLSVIIITFMNDFSTNSKLISWAAVIGFNILAVLITQLPEIFSAAGNYLVSLATGTDE</sequence>
<keyword evidence="1" id="KW-1133">Transmembrane helix</keyword>
<feature type="transmembrane region" description="Helical" evidence="1">
    <location>
        <begin position="39"/>
        <end position="60"/>
    </location>
</feature>
<protein>
    <submittedName>
        <fullName evidence="2">Uncharacterized protein</fullName>
    </submittedName>
</protein>
<feature type="transmembrane region" description="Helical" evidence="1">
    <location>
        <begin position="13"/>
        <end position="32"/>
    </location>
</feature>
<keyword evidence="1" id="KW-0812">Transmembrane</keyword>
<evidence type="ECO:0000313" key="2">
    <source>
        <dbReference type="EMBL" id="EPC76324.1"/>
    </source>
</evidence>
<dbReference type="AlphaFoldDB" id="A0A829HB55"/>
<gene>
    <name evidence="2" type="ORF">Lpp41_00385</name>
</gene>
<evidence type="ECO:0000313" key="3">
    <source>
        <dbReference type="Proteomes" id="UP000014244"/>
    </source>
</evidence>